<dbReference type="InterPro" id="IPR016898">
    <property type="entry name" value="Polyphosphate_phosphotransfera"/>
</dbReference>
<dbReference type="InterPro" id="IPR022488">
    <property type="entry name" value="PPK2-related"/>
</dbReference>
<dbReference type="InterPro" id="IPR022300">
    <property type="entry name" value="PPK2-rel_1"/>
</dbReference>
<sequence>MKKLQTAHFRFDGKKPYSVKETPTLVEPFYTDEADRGQQLDVLSERMDQAQNQMHAHEKYGLVVLFQAMDAAGKDSSIRHVFKGVNPSRFRVASFTKPTKEDLAHDYLWRFWHKLPERGIIGIFNRTYYEEVLAMKVHPERLAEDTNIPDEFIENLPRLWKERYTDIANFEFYLHRNGFRVVKFYLHVAKKEQGNRLIARLKDDEKQWKLSDNDLKERQEWPAYMQAYEEAINATATPLAPWYVIPSDDRDNQQLIIATIMTEILESLPVTFPEKDDKEAKRLIREIEKQDKG</sequence>
<reference evidence="5" key="1">
    <citation type="submission" date="2021-03" db="EMBL/GenBank/DDBJ databases">
        <title>Fibrella sp. HMF5335 genome sequencing and assembly.</title>
        <authorList>
            <person name="Kang H."/>
            <person name="Kim H."/>
            <person name="Bae S."/>
            <person name="Joh K."/>
        </authorList>
    </citation>
    <scope>NUCLEOTIDE SEQUENCE</scope>
    <source>
        <strain evidence="5">HMF5335</strain>
    </source>
</reference>
<protein>
    <submittedName>
        <fullName evidence="5">Polyphosphate kinase 2 family protein</fullName>
    </submittedName>
</protein>
<dbReference type="EMBL" id="JAFMYV010000017">
    <property type="protein sequence ID" value="MBO0939804.1"/>
    <property type="molecule type" value="Genomic_DNA"/>
</dbReference>
<accession>A0A939K5S4</accession>
<gene>
    <name evidence="5" type="ORF">J2I47_24880</name>
</gene>
<dbReference type="Gene3D" id="3.40.50.300">
    <property type="entry name" value="P-loop containing nucleotide triphosphate hydrolases"/>
    <property type="match status" value="1"/>
</dbReference>
<dbReference type="PANTHER" id="PTHR34383">
    <property type="entry name" value="POLYPHOSPHATE:AMP PHOSPHOTRANSFERASE-RELATED"/>
    <property type="match status" value="1"/>
</dbReference>
<dbReference type="AlphaFoldDB" id="A0A939K5S4"/>
<evidence type="ECO:0000313" key="6">
    <source>
        <dbReference type="Proteomes" id="UP000664034"/>
    </source>
</evidence>
<name>A0A939K5S4_9BACT</name>
<dbReference type="GO" id="GO:0006797">
    <property type="term" value="P:polyphosphate metabolic process"/>
    <property type="evidence" value="ECO:0007669"/>
    <property type="project" value="InterPro"/>
</dbReference>
<evidence type="ECO:0000256" key="2">
    <source>
        <dbReference type="ARBA" id="ARBA00022679"/>
    </source>
</evidence>
<proteinExistence type="inferred from homology"/>
<feature type="domain" description="Polyphosphate kinase-2-related" evidence="4">
    <location>
        <begin position="33"/>
        <end position="265"/>
    </location>
</feature>
<evidence type="ECO:0000259" key="4">
    <source>
        <dbReference type="Pfam" id="PF03976"/>
    </source>
</evidence>
<dbReference type="Pfam" id="PF03976">
    <property type="entry name" value="PPK2"/>
    <property type="match status" value="1"/>
</dbReference>
<dbReference type="InterPro" id="IPR027417">
    <property type="entry name" value="P-loop_NTPase"/>
</dbReference>
<dbReference type="PANTHER" id="PTHR34383:SF3">
    <property type="entry name" value="POLYPHOSPHATE:AMP PHOSPHOTRANSFERASE"/>
    <property type="match status" value="1"/>
</dbReference>
<comment type="similarity">
    <text evidence="1">Belongs to the polyphosphate kinase 2 (PPK2) family. Class I subfamily.</text>
</comment>
<dbReference type="SUPFAM" id="SSF52540">
    <property type="entry name" value="P-loop containing nucleoside triphosphate hydrolases"/>
    <property type="match status" value="1"/>
</dbReference>
<dbReference type="Proteomes" id="UP000664034">
    <property type="component" value="Unassembled WGS sequence"/>
</dbReference>
<comment type="caution">
    <text evidence="5">The sequence shown here is derived from an EMBL/GenBank/DDBJ whole genome shotgun (WGS) entry which is preliminary data.</text>
</comment>
<dbReference type="PIRSF" id="PIRSF028756">
    <property type="entry name" value="PPK2_prd"/>
    <property type="match status" value="1"/>
</dbReference>
<keyword evidence="2" id="KW-0808">Transferase</keyword>
<evidence type="ECO:0000313" key="5">
    <source>
        <dbReference type="EMBL" id="MBO0939804.1"/>
    </source>
</evidence>
<evidence type="ECO:0000256" key="3">
    <source>
        <dbReference type="ARBA" id="ARBA00022777"/>
    </source>
</evidence>
<keyword evidence="6" id="KW-1185">Reference proteome</keyword>
<organism evidence="5 6">
    <name type="scientific">Fibrella rubiginis</name>
    <dbReference type="NCBI Taxonomy" id="2817060"/>
    <lineage>
        <taxon>Bacteria</taxon>
        <taxon>Pseudomonadati</taxon>
        <taxon>Bacteroidota</taxon>
        <taxon>Cytophagia</taxon>
        <taxon>Cytophagales</taxon>
        <taxon>Spirosomataceae</taxon>
        <taxon>Fibrella</taxon>
    </lineage>
</organism>
<keyword evidence="3 5" id="KW-0418">Kinase</keyword>
<dbReference type="RefSeq" id="WP_207367332.1">
    <property type="nucleotide sequence ID" value="NZ_JAFMYV010000017.1"/>
</dbReference>
<dbReference type="GO" id="GO:0008976">
    <property type="term" value="F:polyphosphate kinase activity"/>
    <property type="evidence" value="ECO:0007669"/>
    <property type="project" value="InterPro"/>
</dbReference>
<dbReference type="NCBIfam" id="TIGR03709">
    <property type="entry name" value="PPK2_rel_1"/>
    <property type="match status" value="1"/>
</dbReference>
<evidence type="ECO:0000256" key="1">
    <source>
        <dbReference type="ARBA" id="ARBA00009924"/>
    </source>
</evidence>